<feature type="transmembrane region" description="Helical" evidence="2">
    <location>
        <begin position="381"/>
        <end position="402"/>
    </location>
</feature>
<keyword evidence="2" id="KW-0812">Transmembrane</keyword>
<gene>
    <name evidence="3" type="ORF">SAMN04488543_2646</name>
</gene>
<feature type="region of interest" description="Disordered" evidence="1">
    <location>
        <begin position="1"/>
        <end position="21"/>
    </location>
</feature>
<feature type="transmembrane region" description="Helical" evidence="2">
    <location>
        <begin position="343"/>
        <end position="361"/>
    </location>
</feature>
<evidence type="ECO:0000313" key="4">
    <source>
        <dbReference type="Proteomes" id="UP000199092"/>
    </source>
</evidence>
<feature type="transmembrane region" description="Helical" evidence="2">
    <location>
        <begin position="245"/>
        <end position="265"/>
    </location>
</feature>
<organism evidence="3 4">
    <name type="scientific">Friedmanniella luteola</name>
    <dbReference type="NCBI Taxonomy" id="546871"/>
    <lineage>
        <taxon>Bacteria</taxon>
        <taxon>Bacillati</taxon>
        <taxon>Actinomycetota</taxon>
        <taxon>Actinomycetes</taxon>
        <taxon>Propionibacteriales</taxon>
        <taxon>Nocardioidaceae</taxon>
        <taxon>Friedmanniella</taxon>
    </lineage>
</organism>
<dbReference type="AlphaFoldDB" id="A0A1H1W4V7"/>
<proteinExistence type="predicted"/>
<name>A0A1H1W4V7_9ACTN</name>
<dbReference type="Proteomes" id="UP000199092">
    <property type="component" value="Chromosome I"/>
</dbReference>
<accession>A0A1H1W4V7</accession>
<dbReference type="Pfam" id="PF07690">
    <property type="entry name" value="MFS_1"/>
    <property type="match status" value="1"/>
</dbReference>
<dbReference type="InterPro" id="IPR036259">
    <property type="entry name" value="MFS_trans_sf"/>
</dbReference>
<evidence type="ECO:0000313" key="3">
    <source>
        <dbReference type="EMBL" id="SDS92177.1"/>
    </source>
</evidence>
<feature type="transmembrane region" description="Helical" evidence="2">
    <location>
        <begin position="129"/>
        <end position="146"/>
    </location>
</feature>
<protein>
    <submittedName>
        <fullName evidence="3">Predicted arabinose efflux permease, MFS family</fullName>
    </submittedName>
</protein>
<keyword evidence="4" id="KW-1185">Reference proteome</keyword>
<dbReference type="InterPro" id="IPR011701">
    <property type="entry name" value="MFS"/>
</dbReference>
<feature type="transmembrane region" description="Helical" evidence="2">
    <location>
        <begin position="104"/>
        <end position="123"/>
    </location>
</feature>
<reference evidence="3 4" key="1">
    <citation type="submission" date="2016-10" db="EMBL/GenBank/DDBJ databases">
        <authorList>
            <person name="de Groot N.N."/>
        </authorList>
    </citation>
    <scope>NUCLEOTIDE SEQUENCE [LARGE SCALE GENOMIC DNA]</scope>
    <source>
        <strain evidence="3 4">DSM 21741</strain>
    </source>
</reference>
<dbReference type="EMBL" id="LT629749">
    <property type="protein sequence ID" value="SDS92177.1"/>
    <property type="molecule type" value="Genomic_DNA"/>
</dbReference>
<dbReference type="PANTHER" id="PTHR23542">
    <property type="match status" value="1"/>
</dbReference>
<feature type="region of interest" description="Disordered" evidence="1">
    <location>
        <begin position="420"/>
        <end position="463"/>
    </location>
</feature>
<keyword evidence="2" id="KW-1133">Transmembrane helix</keyword>
<dbReference type="PANTHER" id="PTHR23542:SF1">
    <property type="entry name" value="MAJOR FACILITATOR SUPERFAMILY (MFS) PROFILE DOMAIN-CONTAINING PROTEIN"/>
    <property type="match status" value="1"/>
</dbReference>
<dbReference type="SUPFAM" id="SSF103473">
    <property type="entry name" value="MFS general substrate transporter"/>
    <property type="match status" value="1"/>
</dbReference>
<feature type="transmembrane region" description="Helical" evidence="2">
    <location>
        <begin position="166"/>
        <end position="190"/>
    </location>
</feature>
<evidence type="ECO:0000256" key="2">
    <source>
        <dbReference type="SAM" id="Phobius"/>
    </source>
</evidence>
<dbReference type="STRING" id="546871.SAMN04488543_2646"/>
<evidence type="ECO:0000256" key="1">
    <source>
        <dbReference type="SAM" id="MobiDB-lite"/>
    </source>
</evidence>
<dbReference type="Gene3D" id="1.20.1250.20">
    <property type="entry name" value="MFS general substrate transporter like domains"/>
    <property type="match status" value="1"/>
</dbReference>
<feature type="compositionally biased region" description="Gly residues" evidence="1">
    <location>
        <begin position="454"/>
        <end position="463"/>
    </location>
</feature>
<dbReference type="GO" id="GO:0022857">
    <property type="term" value="F:transmembrane transporter activity"/>
    <property type="evidence" value="ECO:0007669"/>
    <property type="project" value="InterPro"/>
</dbReference>
<keyword evidence="2" id="KW-0472">Membrane</keyword>
<feature type="transmembrane region" description="Helical" evidence="2">
    <location>
        <begin position="285"/>
        <end position="304"/>
    </location>
</feature>
<sequence>MWQREAVPDVSPSPPARPTSAELGTGLSAYLRLLRHRPARDPFLAAFVARLPMAMAPLGMLLLVEAERGTYSLAGFVTGAYAIGSALGTPLWGRLMDRFGQVRVLVPTALVSASFMTALALATTSTAPPVLLVALAALAGFGYPPMSPALRSSWRVIFPDRESRQVAFALDATSVELLFVGGPLLVSLLLAVSPPVVPLLATAGAMAGGTLAYCATGAARRSRPAGAPPTALDDDGVPVPNHRSALAAAGVVALLLVMLAMSIGFGQLDTSLAATAGIVLGSRDSVGLLFLAIAGGSAVGGLVYGTRSWPFDERRAVPTLLALFALMLAVMAVLLGLPEVPLWLLFPVLVVTGATVAPTLIMQQSLLDHLAPAHRLNEAQAFLSAANTTGAAVGIAIAGVLIDFRGLGFSFGGRRWAPPWPPASPWPARHGGGGRQRPRPGPTPPPVAAEAGPPGRGGGGRRP</sequence>
<feature type="transmembrane region" description="Helical" evidence="2">
    <location>
        <begin position="70"/>
        <end position="92"/>
    </location>
</feature>
<feature type="transmembrane region" description="Helical" evidence="2">
    <location>
        <begin position="316"/>
        <end position="337"/>
    </location>
</feature>
<feature type="transmembrane region" description="Helical" evidence="2">
    <location>
        <begin position="43"/>
        <end position="64"/>
    </location>
</feature>